<comment type="similarity">
    <text evidence="2">Belongs to the DNA polymerase alpha subunit B family.</text>
</comment>
<evidence type="ECO:0000313" key="8">
    <source>
        <dbReference type="EMBL" id="KAF0306979.1"/>
    </source>
</evidence>
<comment type="subcellular location">
    <subcellularLocation>
        <location evidence="1">Nucleus</location>
    </subcellularLocation>
</comment>
<sequence length="433" mass="47585">MIIMATAPSERYESRTGRGDVISSWGPELQSWTAADTAVGDVTRLGDVTLDKPYRYMFERLRERTDVLNAHILRLGELLQKRYKLEELVQPHAISQEPVYAVGRIACDGHGRLNSKSILLEGGKGDYGEGRHVELDVSQLQNAGLFTGQVVAVSGVNPTGRKFVASGIYTAVPPPTPEPVKPKHELTLVTACGPFTTSEDLLYNPLRDLLEQVTRLKPHLVLLVGPFIDTKIIENELAETYHELWNRLLELIRVAVKGSHTRVLLMPSTSDLHAEPVLPTPPFAAAAGPFTMLPNPCCFSVDGLVVGATSTDVLMHLSQQDIKLPGGGPSDRLARLAGYLIDQQSFYPLYPAEESVGLDFQHWQRHCQLPVLPHVLVTPSDFKGFVKEVSGCLVVNPSRLSRGQVGGSYARLHMPPSERDLAPEVFSAQVLKI</sequence>
<dbReference type="Pfam" id="PF04042">
    <property type="entry name" value="DNA_pol_E_B"/>
    <property type="match status" value="1"/>
</dbReference>
<dbReference type="InterPro" id="IPR054300">
    <property type="entry name" value="OB_DPOA2"/>
</dbReference>
<name>A0A6A4WNV4_AMPAM</name>
<dbReference type="Proteomes" id="UP000440578">
    <property type="component" value="Unassembled WGS sequence"/>
</dbReference>
<dbReference type="PIRSF" id="PIRSF018300">
    <property type="entry name" value="DNA_pol_alph_2"/>
    <property type="match status" value="1"/>
</dbReference>
<evidence type="ECO:0000256" key="3">
    <source>
        <dbReference type="ARBA" id="ARBA00018596"/>
    </source>
</evidence>
<comment type="caution">
    <text evidence="8">The sequence shown here is derived from an EMBL/GenBank/DDBJ whole genome shotgun (WGS) entry which is preliminary data.</text>
</comment>
<dbReference type="OrthoDB" id="336885at2759"/>
<dbReference type="Pfam" id="PF22062">
    <property type="entry name" value="OB_DPOA2"/>
    <property type="match status" value="1"/>
</dbReference>
<dbReference type="AlphaFoldDB" id="A0A6A4WNV4"/>
<evidence type="ECO:0000256" key="4">
    <source>
        <dbReference type="ARBA" id="ARBA00022705"/>
    </source>
</evidence>
<dbReference type="GO" id="GO:0006270">
    <property type="term" value="P:DNA replication initiation"/>
    <property type="evidence" value="ECO:0007669"/>
    <property type="project" value="TreeGrafter"/>
</dbReference>
<keyword evidence="9" id="KW-1185">Reference proteome</keyword>
<dbReference type="InterPro" id="IPR007185">
    <property type="entry name" value="DNA_pol_a/d/e_bsu"/>
</dbReference>
<keyword evidence="5" id="KW-0539">Nucleus</keyword>
<protein>
    <recommendedName>
        <fullName evidence="3">DNA polymerase alpha subunit B</fullName>
    </recommendedName>
</protein>
<dbReference type="InterPro" id="IPR016722">
    <property type="entry name" value="DNA_pol_alpha_bsu"/>
</dbReference>
<evidence type="ECO:0000313" key="9">
    <source>
        <dbReference type="Proteomes" id="UP000440578"/>
    </source>
</evidence>
<dbReference type="PANTHER" id="PTHR23061:SF12">
    <property type="entry name" value="DNA POLYMERASE ALPHA SUBUNIT B"/>
    <property type="match status" value="1"/>
</dbReference>
<reference evidence="8 9" key="1">
    <citation type="submission" date="2019-07" db="EMBL/GenBank/DDBJ databases">
        <title>Draft genome assembly of a fouling barnacle, Amphibalanus amphitrite (Darwin, 1854): The first reference genome for Thecostraca.</title>
        <authorList>
            <person name="Kim W."/>
        </authorList>
    </citation>
    <scope>NUCLEOTIDE SEQUENCE [LARGE SCALE GENOMIC DNA]</scope>
    <source>
        <strain evidence="8">SNU_AA5</strain>
        <tissue evidence="8">Soma without cirri and trophi</tissue>
    </source>
</reference>
<dbReference type="EMBL" id="VIIS01000618">
    <property type="protein sequence ID" value="KAF0306979.1"/>
    <property type="molecule type" value="Genomic_DNA"/>
</dbReference>
<feature type="domain" description="DNA polymerase alpha/delta/epsilon subunit B" evidence="6">
    <location>
        <begin position="189"/>
        <end position="387"/>
    </location>
</feature>
<accession>A0A6A4WNV4</accession>
<gene>
    <name evidence="8" type="primary">POLA2</name>
    <name evidence="8" type="ORF">FJT64_021587</name>
</gene>
<evidence type="ECO:0000259" key="6">
    <source>
        <dbReference type="Pfam" id="PF04042"/>
    </source>
</evidence>
<evidence type="ECO:0000256" key="2">
    <source>
        <dbReference type="ARBA" id="ARBA00007299"/>
    </source>
</evidence>
<keyword evidence="4" id="KW-0235">DNA replication</keyword>
<dbReference type="PANTHER" id="PTHR23061">
    <property type="entry name" value="DNA POLYMERASE 2 ALPHA 70 KDA SUBUNIT"/>
    <property type="match status" value="1"/>
</dbReference>
<proteinExistence type="inferred from homology"/>
<organism evidence="8 9">
    <name type="scientific">Amphibalanus amphitrite</name>
    <name type="common">Striped barnacle</name>
    <name type="synonym">Balanus amphitrite</name>
    <dbReference type="NCBI Taxonomy" id="1232801"/>
    <lineage>
        <taxon>Eukaryota</taxon>
        <taxon>Metazoa</taxon>
        <taxon>Ecdysozoa</taxon>
        <taxon>Arthropoda</taxon>
        <taxon>Crustacea</taxon>
        <taxon>Multicrustacea</taxon>
        <taxon>Cirripedia</taxon>
        <taxon>Thoracica</taxon>
        <taxon>Thoracicalcarea</taxon>
        <taxon>Balanomorpha</taxon>
        <taxon>Balanoidea</taxon>
        <taxon>Balanidae</taxon>
        <taxon>Amphibalaninae</taxon>
        <taxon>Amphibalanus</taxon>
    </lineage>
</organism>
<feature type="domain" description="DNA polymerase alpha subunit B OB" evidence="7">
    <location>
        <begin position="66"/>
        <end position="169"/>
    </location>
</feature>
<dbReference type="Gene3D" id="3.60.21.60">
    <property type="match status" value="2"/>
</dbReference>
<evidence type="ECO:0000259" key="7">
    <source>
        <dbReference type="Pfam" id="PF22062"/>
    </source>
</evidence>
<evidence type="ECO:0000256" key="5">
    <source>
        <dbReference type="ARBA" id="ARBA00023242"/>
    </source>
</evidence>
<dbReference type="GO" id="GO:0003677">
    <property type="term" value="F:DNA binding"/>
    <property type="evidence" value="ECO:0007669"/>
    <property type="project" value="InterPro"/>
</dbReference>
<evidence type="ECO:0000256" key="1">
    <source>
        <dbReference type="ARBA" id="ARBA00004123"/>
    </source>
</evidence>
<dbReference type="GO" id="GO:0005658">
    <property type="term" value="C:alpha DNA polymerase:primase complex"/>
    <property type="evidence" value="ECO:0007669"/>
    <property type="project" value="TreeGrafter"/>
</dbReference>